<dbReference type="Proteomes" id="UP000515211">
    <property type="component" value="Chromosome 9"/>
</dbReference>
<organism evidence="2 3">
    <name type="scientific">Arachis duranensis</name>
    <name type="common">Wild peanut</name>
    <dbReference type="NCBI Taxonomy" id="130453"/>
    <lineage>
        <taxon>Eukaryota</taxon>
        <taxon>Viridiplantae</taxon>
        <taxon>Streptophyta</taxon>
        <taxon>Embryophyta</taxon>
        <taxon>Tracheophyta</taxon>
        <taxon>Spermatophyta</taxon>
        <taxon>Magnoliopsida</taxon>
        <taxon>eudicotyledons</taxon>
        <taxon>Gunneridae</taxon>
        <taxon>Pentapetalae</taxon>
        <taxon>rosids</taxon>
        <taxon>fabids</taxon>
        <taxon>Fabales</taxon>
        <taxon>Fabaceae</taxon>
        <taxon>Papilionoideae</taxon>
        <taxon>50 kb inversion clade</taxon>
        <taxon>dalbergioids sensu lato</taxon>
        <taxon>Dalbergieae</taxon>
        <taxon>Pterocarpus clade</taxon>
        <taxon>Arachis</taxon>
    </lineage>
</organism>
<keyword evidence="1" id="KW-0812">Transmembrane</keyword>
<keyword evidence="2" id="KW-1185">Reference proteome</keyword>
<proteinExistence type="predicted"/>
<dbReference type="OrthoDB" id="672819at2759"/>
<protein>
    <submittedName>
        <fullName evidence="3">Uncharacterized protein LOC107467376</fullName>
    </submittedName>
</protein>
<name>A0A6P4BRE8_ARADU</name>
<dbReference type="GeneID" id="107467376"/>
<keyword evidence="1" id="KW-1133">Transmembrane helix</keyword>
<evidence type="ECO:0000313" key="3">
    <source>
        <dbReference type="RefSeq" id="XP_015941943.1"/>
    </source>
</evidence>
<accession>A0A6P4BRE8</accession>
<dbReference type="AlphaFoldDB" id="A0A6P4BRE8"/>
<dbReference type="RefSeq" id="XP_015941943.1">
    <property type="nucleotide sequence ID" value="XM_016086457.3"/>
</dbReference>
<keyword evidence="1" id="KW-0472">Membrane</keyword>
<feature type="transmembrane region" description="Helical" evidence="1">
    <location>
        <begin position="116"/>
        <end position="144"/>
    </location>
</feature>
<dbReference type="PANTHER" id="PTHR33782:SF27">
    <property type="entry name" value="PROTEIN, PUTATIVE-RELATED"/>
    <property type="match status" value="1"/>
</dbReference>
<evidence type="ECO:0000256" key="1">
    <source>
        <dbReference type="SAM" id="Phobius"/>
    </source>
</evidence>
<sequence>MQSRTCLCSLGLPSLPPPPRRNSSLPFISHTNRRSFICASSSYGHHNYNDGKLVDEDMITLRWRIREIEMDENNNNEAPSDWMSKLEKKYFANYESDVCEAVGFLQRMLMDTRPSFAFAIIALLMLSMSTSASLLLFNLVHYLANPIM</sequence>
<dbReference type="KEGG" id="adu:107467376"/>
<gene>
    <name evidence="3" type="primary">LOC107467376</name>
</gene>
<evidence type="ECO:0000313" key="2">
    <source>
        <dbReference type="Proteomes" id="UP000515211"/>
    </source>
</evidence>
<reference evidence="3" key="2">
    <citation type="submission" date="2025-08" db="UniProtKB">
        <authorList>
            <consortium name="RefSeq"/>
        </authorList>
    </citation>
    <scope>IDENTIFICATION</scope>
    <source>
        <tissue evidence="3">Whole plant</tissue>
    </source>
</reference>
<dbReference type="PANTHER" id="PTHR33782">
    <property type="entry name" value="OS01G0121600 PROTEIN"/>
    <property type="match status" value="1"/>
</dbReference>
<reference evidence="2" key="1">
    <citation type="journal article" date="2016" name="Nat. Genet.">
        <title>The genome sequences of Arachis duranensis and Arachis ipaensis, the diploid ancestors of cultivated peanut.</title>
        <authorList>
            <person name="Bertioli D.J."/>
            <person name="Cannon S.B."/>
            <person name="Froenicke L."/>
            <person name="Huang G."/>
            <person name="Farmer A.D."/>
            <person name="Cannon E.K."/>
            <person name="Liu X."/>
            <person name="Gao D."/>
            <person name="Clevenger J."/>
            <person name="Dash S."/>
            <person name="Ren L."/>
            <person name="Moretzsohn M.C."/>
            <person name="Shirasawa K."/>
            <person name="Huang W."/>
            <person name="Vidigal B."/>
            <person name="Abernathy B."/>
            <person name="Chu Y."/>
            <person name="Niederhuth C.E."/>
            <person name="Umale P."/>
            <person name="Araujo A.C."/>
            <person name="Kozik A."/>
            <person name="Kim K.D."/>
            <person name="Burow M.D."/>
            <person name="Varshney R.K."/>
            <person name="Wang X."/>
            <person name="Zhang X."/>
            <person name="Barkley N."/>
            <person name="Guimaraes P.M."/>
            <person name="Isobe S."/>
            <person name="Guo B."/>
            <person name="Liao B."/>
            <person name="Stalker H.T."/>
            <person name="Schmitz R.J."/>
            <person name="Scheffler B.E."/>
            <person name="Leal-Bertioli S.C."/>
            <person name="Xun X."/>
            <person name="Jackson S.A."/>
            <person name="Michelmore R."/>
            <person name="Ozias-Akins P."/>
        </authorList>
    </citation>
    <scope>NUCLEOTIDE SEQUENCE [LARGE SCALE GENOMIC DNA]</scope>
    <source>
        <strain evidence="2">cv. V14167</strain>
    </source>
</reference>